<dbReference type="OrthoDB" id="10578770at2759"/>
<reference evidence="3" key="1">
    <citation type="submission" date="2021-06" db="EMBL/GenBank/DDBJ databases">
        <authorList>
            <person name="Kallberg Y."/>
            <person name="Tangrot J."/>
            <person name="Rosling A."/>
        </authorList>
    </citation>
    <scope>NUCLEOTIDE SEQUENCE</scope>
    <source>
        <strain evidence="3">UK204</strain>
    </source>
</reference>
<comment type="caution">
    <text evidence="3">The sequence shown here is derived from an EMBL/GenBank/DDBJ whole genome shotgun (WGS) entry which is preliminary data.</text>
</comment>
<protein>
    <submittedName>
        <fullName evidence="3">13662_t:CDS:1</fullName>
    </submittedName>
</protein>
<dbReference type="AlphaFoldDB" id="A0A9N9HP04"/>
<sequence>MNNLLFTALLIALLYYFFYYLPNQKKPTANLPLKHHQSTQTEELEESINHHEPGMIEFPSPQFKIAPKELANLKKDIQQKDQQITELQSQIRELSKRPLKPTNSKSTQTSDSELTNTLDILIKDIQDLNNSLQND</sequence>
<organism evidence="3 4">
    <name type="scientific">Funneliformis caledonium</name>
    <dbReference type="NCBI Taxonomy" id="1117310"/>
    <lineage>
        <taxon>Eukaryota</taxon>
        <taxon>Fungi</taxon>
        <taxon>Fungi incertae sedis</taxon>
        <taxon>Mucoromycota</taxon>
        <taxon>Glomeromycotina</taxon>
        <taxon>Glomeromycetes</taxon>
        <taxon>Glomerales</taxon>
        <taxon>Glomeraceae</taxon>
        <taxon>Funneliformis</taxon>
    </lineage>
</organism>
<gene>
    <name evidence="3" type="ORF">FCALED_LOCUS13362</name>
</gene>
<proteinExistence type="predicted"/>
<feature type="region of interest" description="Disordered" evidence="1">
    <location>
        <begin position="92"/>
        <end position="112"/>
    </location>
</feature>
<evidence type="ECO:0000313" key="4">
    <source>
        <dbReference type="Proteomes" id="UP000789570"/>
    </source>
</evidence>
<evidence type="ECO:0000256" key="2">
    <source>
        <dbReference type="SAM" id="Phobius"/>
    </source>
</evidence>
<feature type="transmembrane region" description="Helical" evidence="2">
    <location>
        <begin position="6"/>
        <end position="22"/>
    </location>
</feature>
<keyword evidence="2" id="KW-0472">Membrane</keyword>
<dbReference type="EMBL" id="CAJVPQ010007615">
    <property type="protein sequence ID" value="CAG8698690.1"/>
    <property type="molecule type" value="Genomic_DNA"/>
</dbReference>
<evidence type="ECO:0000256" key="1">
    <source>
        <dbReference type="SAM" id="MobiDB-lite"/>
    </source>
</evidence>
<keyword evidence="2" id="KW-0812">Transmembrane</keyword>
<keyword evidence="4" id="KW-1185">Reference proteome</keyword>
<accession>A0A9N9HP04</accession>
<evidence type="ECO:0000313" key="3">
    <source>
        <dbReference type="EMBL" id="CAG8698690.1"/>
    </source>
</evidence>
<feature type="compositionally biased region" description="Polar residues" evidence="1">
    <location>
        <begin position="101"/>
        <end position="112"/>
    </location>
</feature>
<dbReference type="Proteomes" id="UP000789570">
    <property type="component" value="Unassembled WGS sequence"/>
</dbReference>
<name>A0A9N9HP04_9GLOM</name>
<keyword evidence="2" id="KW-1133">Transmembrane helix</keyword>
<feature type="region of interest" description="Disordered" evidence="1">
    <location>
        <begin position="29"/>
        <end position="59"/>
    </location>
</feature>